<gene>
    <name evidence="3" type="ORF">PPRIM_AZ9-3.1.T0990007</name>
</gene>
<sequence length="111" mass="13024">MFETIMKEYNQNKKGLDKQDEILRRQIGMLAEPMTKKVLHGLNANIAILHQNEQIIEKETKQLLKETAQLQKESQQWQILYNNLNETLKKVGDIVNFAQIIENELQELCES</sequence>
<evidence type="ECO:0000313" key="3">
    <source>
        <dbReference type="EMBL" id="CAD8095521.1"/>
    </source>
</evidence>
<keyword evidence="4" id="KW-1185">Reference proteome</keyword>
<reference evidence="3" key="1">
    <citation type="submission" date="2021-01" db="EMBL/GenBank/DDBJ databases">
        <authorList>
            <consortium name="Genoscope - CEA"/>
            <person name="William W."/>
        </authorList>
    </citation>
    <scope>NUCLEOTIDE SEQUENCE</scope>
</reference>
<dbReference type="InterPro" id="IPR009395">
    <property type="entry name" value="BLOC1S1"/>
</dbReference>
<evidence type="ECO:0000256" key="2">
    <source>
        <dbReference type="ARBA" id="ARBA00019577"/>
    </source>
</evidence>
<dbReference type="GO" id="GO:0031083">
    <property type="term" value="C:BLOC-1 complex"/>
    <property type="evidence" value="ECO:0007669"/>
    <property type="project" value="InterPro"/>
</dbReference>
<organism evidence="3 4">
    <name type="scientific">Paramecium primaurelia</name>
    <dbReference type="NCBI Taxonomy" id="5886"/>
    <lineage>
        <taxon>Eukaryota</taxon>
        <taxon>Sar</taxon>
        <taxon>Alveolata</taxon>
        <taxon>Ciliophora</taxon>
        <taxon>Intramacronucleata</taxon>
        <taxon>Oligohymenophorea</taxon>
        <taxon>Peniculida</taxon>
        <taxon>Parameciidae</taxon>
        <taxon>Paramecium</taxon>
    </lineage>
</organism>
<dbReference type="GO" id="GO:0016197">
    <property type="term" value="P:endosomal transport"/>
    <property type="evidence" value="ECO:0007669"/>
    <property type="project" value="TreeGrafter"/>
</dbReference>
<dbReference type="EMBL" id="CAJJDM010000102">
    <property type="protein sequence ID" value="CAD8095521.1"/>
    <property type="molecule type" value="Genomic_DNA"/>
</dbReference>
<dbReference type="PANTHER" id="PTHR13073">
    <property type="entry name" value="BLOC-1 COMPLEX SUBUNIT 1"/>
    <property type="match status" value="1"/>
</dbReference>
<dbReference type="AlphaFoldDB" id="A0A8S1NYG7"/>
<name>A0A8S1NYG7_PARPR</name>
<accession>A0A8S1NYG7</accession>
<evidence type="ECO:0000256" key="1">
    <source>
        <dbReference type="ARBA" id="ARBA00007133"/>
    </source>
</evidence>
<comment type="similarity">
    <text evidence="1">Belongs to the BLOC1S1 family.</text>
</comment>
<comment type="caution">
    <text evidence="3">The sequence shown here is derived from an EMBL/GenBank/DDBJ whole genome shotgun (WGS) entry which is preliminary data.</text>
</comment>
<proteinExistence type="inferred from homology"/>
<dbReference type="PANTHER" id="PTHR13073:SF0">
    <property type="entry name" value="BIOGENESIS OF LYSOSOME-RELATED ORGANELLES COMPLEX 1 SUBUNIT 1"/>
    <property type="match status" value="1"/>
</dbReference>
<dbReference type="Proteomes" id="UP000688137">
    <property type="component" value="Unassembled WGS sequence"/>
</dbReference>
<dbReference type="OMA" id="WQILYNN"/>
<dbReference type="Pfam" id="PF06320">
    <property type="entry name" value="GCN5L1"/>
    <property type="match status" value="1"/>
</dbReference>
<protein>
    <recommendedName>
        <fullName evidence="2">Biogenesis of lysosome-related organelles complex 1 subunit 1</fullName>
    </recommendedName>
</protein>
<evidence type="ECO:0000313" key="4">
    <source>
        <dbReference type="Proteomes" id="UP000688137"/>
    </source>
</evidence>